<reference evidence="2" key="1">
    <citation type="journal article" date="2014" name="Front. Microbiol.">
        <title>High frequency of phylogenetically diverse reductive dehalogenase-homologous genes in deep subseafloor sedimentary metagenomes.</title>
        <authorList>
            <person name="Kawai M."/>
            <person name="Futagami T."/>
            <person name="Toyoda A."/>
            <person name="Takaki Y."/>
            <person name="Nishi S."/>
            <person name="Hori S."/>
            <person name="Arai W."/>
            <person name="Tsubouchi T."/>
            <person name="Morono Y."/>
            <person name="Uchiyama I."/>
            <person name="Ito T."/>
            <person name="Fujiyama A."/>
            <person name="Inagaki F."/>
            <person name="Takami H."/>
        </authorList>
    </citation>
    <scope>NUCLEOTIDE SEQUENCE</scope>
    <source>
        <strain evidence="2">Expedition CK06-06</strain>
    </source>
</reference>
<name>X0WJW7_9ZZZZ</name>
<dbReference type="InterPro" id="IPR041049">
    <property type="entry name" value="DUF5615"/>
</dbReference>
<gene>
    <name evidence="2" type="ORF">S01H1_59090</name>
</gene>
<dbReference type="EMBL" id="BARS01038630">
    <property type="protein sequence ID" value="GAG24813.1"/>
    <property type="molecule type" value="Genomic_DNA"/>
</dbReference>
<organism evidence="2">
    <name type="scientific">marine sediment metagenome</name>
    <dbReference type="NCBI Taxonomy" id="412755"/>
    <lineage>
        <taxon>unclassified sequences</taxon>
        <taxon>metagenomes</taxon>
        <taxon>ecological metagenomes</taxon>
    </lineage>
</organism>
<protein>
    <recommendedName>
        <fullName evidence="1">DUF5615 domain-containing protein</fullName>
    </recommendedName>
</protein>
<accession>X0WJW7</accession>
<feature type="domain" description="DUF5615" evidence="1">
    <location>
        <begin position="1"/>
        <end position="106"/>
    </location>
</feature>
<comment type="caution">
    <text evidence="2">The sequence shown here is derived from an EMBL/GenBank/DDBJ whole genome shotgun (WGS) entry which is preliminary data.</text>
</comment>
<proteinExistence type="predicted"/>
<evidence type="ECO:0000313" key="2">
    <source>
        <dbReference type="EMBL" id="GAG24813.1"/>
    </source>
</evidence>
<sequence length="128" mass="14966">MKIFADENIPLMTVEALRALGHDVLDIRGTVDEGMTDDNIWEKAQREKRMLITTDKGFADCRDQQHCGILVIRLRQPNRHKIHKRVMQAMAQFKEEEWSELLVVMRDTAQSVWRASRREYGQAEQALT</sequence>
<dbReference type="Pfam" id="PF18480">
    <property type="entry name" value="DUF5615"/>
    <property type="match status" value="1"/>
</dbReference>
<evidence type="ECO:0000259" key="1">
    <source>
        <dbReference type="Pfam" id="PF18480"/>
    </source>
</evidence>
<dbReference type="AlphaFoldDB" id="X0WJW7"/>